<sequence length="151" mass="15780">MRRLLPLLILPVLGACTLLPARSAPPAAHTAPVATRVTTSVTYNTGVPKLGEDNPVLAAVVSIAPTAPVAQGRQPWRAEEIGANSVVLRSNATAVDNASFETFVATLPLEMSFGAIRSGDATTVTATYSSAYAASAQDIFDKLDKRFGRAK</sequence>
<dbReference type="PROSITE" id="PS51257">
    <property type="entry name" value="PROKAR_LIPOPROTEIN"/>
    <property type="match status" value="1"/>
</dbReference>
<gene>
    <name evidence="3" type="ORF">FHR04_03385</name>
    <name evidence="2" type="ORF">HNQ04_001187</name>
</gene>
<evidence type="ECO:0000313" key="5">
    <source>
        <dbReference type="Proteomes" id="UP000629870"/>
    </source>
</evidence>
<evidence type="ECO:0000256" key="1">
    <source>
        <dbReference type="SAM" id="SignalP"/>
    </source>
</evidence>
<proteinExistence type="predicted"/>
<keyword evidence="5" id="KW-1185">Reference proteome</keyword>
<name>A0A5C4Y9Z6_9DEIO</name>
<evidence type="ECO:0000313" key="3">
    <source>
        <dbReference type="EMBL" id="TNM72353.1"/>
    </source>
</evidence>
<accession>A0A5C4Y9Z6</accession>
<reference evidence="2 5" key="2">
    <citation type="submission" date="2020-08" db="EMBL/GenBank/DDBJ databases">
        <title>Genomic Encyclopedia of Type Strains, Phase IV (KMG-IV): sequencing the most valuable type-strain genomes for metagenomic binning, comparative biology and taxonomic classification.</title>
        <authorList>
            <person name="Goeker M."/>
        </authorList>
    </citation>
    <scope>NUCLEOTIDE SEQUENCE [LARGE SCALE GENOMIC DNA]</scope>
    <source>
        <strain evidence="2 5">DSM 12027</strain>
    </source>
</reference>
<dbReference type="EMBL" id="VDMO01000003">
    <property type="protein sequence ID" value="TNM72353.1"/>
    <property type="molecule type" value="Genomic_DNA"/>
</dbReference>
<dbReference type="Proteomes" id="UP000629870">
    <property type="component" value="Unassembled WGS sequence"/>
</dbReference>
<evidence type="ECO:0008006" key="6">
    <source>
        <dbReference type="Google" id="ProtNLM"/>
    </source>
</evidence>
<comment type="caution">
    <text evidence="3">The sequence shown here is derived from an EMBL/GenBank/DDBJ whole genome shotgun (WGS) entry which is preliminary data.</text>
</comment>
<dbReference type="EMBL" id="JACHEW010000004">
    <property type="protein sequence ID" value="MBB6015955.1"/>
    <property type="molecule type" value="Genomic_DNA"/>
</dbReference>
<dbReference type="OrthoDB" id="74176at2"/>
<evidence type="ECO:0000313" key="4">
    <source>
        <dbReference type="Proteomes" id="UP000313988"/>
    </source>
</evidence>
<organism evidence="3 4">
    <name type="scientific">Deinococcus radiopugnans ATCC 19172</name>
    <dbReference type="NCBI Taxonomy" id="585398"/>
    <lineage>
        <taxon>Bacteria</taxon>
        <taxon>Thermotogati</taxon>
        <taxon>Deinococcota</taxon>
        <taxon>Deinococci</taxon>
        <taxon>Deinococcales</taxon>
        <taxon>Deinococcaceae</taxon>
        <taxon>Deinococcus</taxon>
    </lineage>
</organism>
<reference evidence="3 4" key="1">
    <citation type="submission" date="2019-06" db="EMBL/GenBank/DDBJ databases">
        <title>Genome sequence of Deinococcus radiopugnans ATCC 19172.</title>
        <authorList>
            <person name="Maclea K.S."/>
            <person name="Maynard C.R."/>
        </authorList>
    </citation>
    <scope>NUCLEOTIDE SEQUENCE [LARGE SCALE GENOMIC DNA]</scope>
    <source>
        <strain evidence="3 4">ATCC 19172</strain>
    </source>
</reference>
<protein>
    <recommendedName>
        <fullName evidence="6">Preprotein translocase subunit SecD</fullName>
    </recommendedName>
</protein>
<keyword evidence="1" id="KW-0732">Signal</keyword>
<evidence type="ECO:0000313" key="2">
    <source>
        <dbReference type="EMBL" id="MBB6015955.1"/>
    </source>
</evidence>
<dbReference type="RefSeq" id="WP_139400821.1">
    <property type="nucleotide sequence ID" value="NZ_JACHEW010000004.1"/>
</dbReference>
<feature type="signal peptide" evidence="1">
    <location>
        <begin position="1"/>
        <end position="23"/>
    </location>
</feature>
<dbReference type="AlphaFoldDB" id="A0A5C4Y9Z6"/>
<dbReference type="Proteomes" id="UP000313988">
    <property type="component" value="Unassembled WGS sequence"/>
</dbReference>
<feature type="chain" id="PRO_5022727579" description="Preprotein translocase subunit SecD" evidence="1">
    <location>
        <begin position="24"/>
        <end position="151"/>
    </location>
</feature>